<dbReference type="Gene3D" id="3.40.50.10730">
    <property type="entry name" value="Urocanase like domains"/>
    <property type="match status" value="1"/>
</dbReference>
<dbReference type="InterPro" id="IPR036190">
    <property type="entry name" value="Urocanase_sf"/>
</dbReference>
<reference evidence="14 15" key="1">
    <citation type="submission" date="2019-02" db="EMBL/GenBank/DDBJ databases">
        <title>Isolation and identification of novel species under the genus Muribaculum.</title>
        <authorList>
            <person name="Miyake S."/>
            <person name="Ding Y."/>
            <person name="Low A."/>
            <person name="Soh M."/>
            <person name="Seedorf H."/>
        </authorList>
    </citation>
    <scope>NUCLEOTIDE SEQUENCE [LARGE SCALE GENOMIC DNA]</scope>
    <source>
        <strain evidence="14 15">TLL-A3</strain>
    </source>
</reference>
<evidence type="ECO:0000256" key="3">
    <source>
        <dbReference type="ARBA" id="ARBA00011992"/>
    </source>
</evidence>
<dbReference type="RefSeq" id="WP_135472484.1">
    <property type="nucleotide sequence ID" value="NZ_CASJDB010000027.1"/>
</dbReference>
<dbReference type="EC" id="4.2.1.49" evidence="3 9"/>
<dbReference type="InterPro" id="IPR035401">
    <property type="entry name" value="Urocanase_C"/>
</dbReference>
<comment type="cofactor">
    <cofactor evidence="9">
        <name>NAD(+)</name>
        <dbReference type="ChEBI" id="CHEBI:57540"/>
    </cofactor>
    <text evidence="9">Binds 1 NAD(+) per subunit.</text>
</comment>
<dbReference type="Pfam" id="PF01175">
    <property type="entry name" value="Urocanase"/>
    <property type="match status" value="1"/>
</dbReference>
<organism evidence="14 15">
    <name type="scientific">Duncaniella freteri</name>
    <dbReference type="NCBI Taxonomy" id="2530391"/>
    <lineage>
        <taxon>Bacteria</taxon>
        <taxon>Pseudomonadati</taxon>
        <taxon>Bacteroidota</taxon>
        <taxon>Bacteroidia</taxon>
        <taxon>Bacteroidales</taxon>
        <taxon>Muribaculaceae</taxon>
        <taxon>Duncaniella</taxon>
    </lineage>
</organism>
<dbReference type="InterPro" id="IPR038364">
    <property type="entry name" value="Urocanase_central_sf"/>
</dbReference>
<comment type="caution">
    <text evidence="14">The sequence shown here is derived from an EMBL/GenBank/DDBJ whole genome shotgun (WGS) entry which is preliminary data.</text>
</comment>
<evidence type="ECO:0000256" key="5">
    <source>
        <dbReference type="ARBA" id="ARBA00023027"/>
    </source>
</evidence>
<dbReference type="GO" id="GO:0016153">
    <property type="term" value="F:urocanate hydratase activity"/>
    <property type="evidence" value="ECO:0007669"/>
    <property type="project" value="UniProtKB-UniRule"/>
</dbReference>
<comment type="catalytic activity">
    <reaction evidence="8 9">
        <text>4-imidazolone-5-propanoate = trans-urocanate + H2O</text>
        <dbReference type="Rhea" id="RHEA:13101"/>
        <dbReference type="ChEBI" id="CHEBI:15377"/>
        <dbReference type="ChEBI" id="CHEBI:17771"/>
        <dbReference type="ChEBI" id="CHEBI:77893"/>
        <dbReference type="EC" id="4.2.1.49"/>
    </reaction>
</comment>
<keyword evidence="9" id="KW-0963">Cytoplasm</keyword>
<evidence type="ECO:0000256" key="4">
    <source>
        <dbReference type="ARBA" id="ARBA00022808"/>
    </source>
</evidence>
<feature type="binding site" evidence="9">
    <location>
        <begin position="131"/>
        <end position="132"/>
    </location>
    <ligand>
        <name>NAD(+)</name>
        <dbReference type="ChEBI" id="CHEBI:57540"/>
    </ligand>
</feature>
<evidence type="ECO:0000256" key="6">
    <source>
        <dbReference type="ARBA" id="ARBA00023239"/>
    </source>
</evidence>
<evidence type="ECO:0000256" key="1">
    <source>
        <dbReference type="ARBA" id="ARBA00004794"/>
    </source>
</evidence>
<protein>
    <recommendedName>
        <fullName evidence="3 9">Urocanate hydratase</fullName>
        <shortName evidence="9">Urocanase</shortName>
        <ecNumber evidence="3 9">4.2.1.49</ecNumber>
    </recommendedName>
    <alternativeName>
        <fullName evidence="7 9">Imidazolonepropionate hydrolase</fullName>
    </alternativeName>
</protein>
<dbReference type="InterPro" id="IPR023637">
    <property type="entry name" value="Urocanase-like"/>
</dbReference>
<comment type="pathway">
    <text evidence="1 9">Amino-acid degradation; L-histidine degradation into L-glutamate; N-formimidoyl-L-glutamate from L-histidine: step 2/3.</text>
</comment>
<proteinExistence type="inferred from homology"/>
<comment type="subcellular location">
    <subcellularLocation>
        <location evidence="9">Cytoplasm</location>
    </subcellularLocation>
</comment>
<dbReference type="Gene3D" id="3.40.1770.10">
    <property type="entry name" value="Urocanase superfamily"/>
    <property type="match status" value="2"/>
</dbReference>
<evidence type="ECO:0000256" key="2">
    <source>
        <dbReference type="ARBA" id="ARBA00007578"/>
    </source>
</evidence>
<evidence type="ECO:0000259" key="12">
    <source>
        <dbReference type="Pfam" id="PF17391"/>
    </source>
</evidence>
<feature type="region of interest" description="Disordered" evidence="10">
    <location>
        <begin position="15"/>
        <end position="36"/>
    </location>
</feature>
<dbReference type="PANTHER" id="PTHR12216">
    <property type="entry name" value="UROCANATE HYDRATASE"/>
    <property type="match status" value="1"/>
</dbReference>
<dbReference type="Proteomes" id="UP000297635">
    <property type="component" value="Unassembled WGS sequence"/>
</dbReference>
<comment type="function">
    <text evidence="9">Catalyzes the conversion of urocanate to 4-imidazolone-5-propionate.</text>
</comment>
<dbReference type="UniPathway" id="UPA00379">
    <property type="reaction ID" value="UER00550"/>
</dbReference>
<feature type="domain" description="Urocanase C-terminal" evidence="13">
    <location>
        <begin position="441"/>
        <end position="646"/>
    </location>
</feature>
<dbReference type="FunFam" id="3.40.1770.10:FF:000002">
    <property type="entry name" value="Urocanate hydratase 1"/>
    <property type="match status" value="1"/>
</dbReference>
<dbReference type="GO" id="GO:0019556">
    <property type="term" value="P:L-histidine catabolic process to glutamate and formamide"/>
    <property type="evidence" value="ECO:0007669"/>
    <property type="project" value="UniProtKB-UniPathway"/>
</dbReference>
<keyword evidence="5 9" id="KW-0520">NAD</keyword>
<evidence type="ECO:0000259" key="13">
    <source>
        <dbReference type="Pfam" id="PF17392"/>
    </source>
</evidence>
<evidence type="ECO:0000256" key="8">
    <source>
        <dbReference type="ARBA" id="ARBA00047623"/>
    </source>
</evidence>
<keyword evidence="4 9" id="KW-0369">Histidine metabolism</keyword>
<evidence type="ECO:0000313" key="15">
    <source>
        <dbReference type="Proteomes" id="UP000297635"/>
    </source>
</evidence>
<feature type="domain" description="Urocanase Rossmann-like" evidence="11">
    <location>
        <begin position="219"/>
        <end position="436"/>
    </location>
</feature>
<sequence>MTVSETSDFQAQLKQGIPDVLPPVRPRDESVSHAPRRKQILTPEEERLALRNALRYFPQKFHAELAPEFVNELRTYGRIYMYRFRPDYKMYARPVEMYPAKSQQAAAIMMMIQNNLDPAVAQHPHELITYGGNGAVFQNWAQYLLVMKYLSEMTDEQTLVMYSGHPLGLFPSHKEAPRVVVTNGMVIPNHSKPDDWERMNALGVSQYGQMTAGSYMYIGPQGIVHGTTITVLNAARRRFTESRRSTSGMLFVSSGLGGMSGAQPKAGNIAGVVSVVAEINPKAVEKRHAQGWVDEVHDSLDELIPRIREARAAGKAVSMAYLGNIVDLWERLAAEGESVDLGSDQTSLHNPWAGGYYPAGLTFEESNAMMADNPEEFRNRVQDSLRRQIAAINKLTDAGMYFFDYGNAFLLEASRAGADVMKADGEFRYPSYVQDIMGPLFFDYGFGPFRWVCASGTPEDLAVTDRIAAEVLEEIAKTAPEDIRGQLDDNIHWIKSAAENHLVVGSQARILYADAEGRAKIALAFNEAIRRGELSGPVVLGRDHHDVSGTDSPYRETSNIYDGSSFCADMAVHNVIGDSFRGATWVSLHNGGGVGWGEVVNGGFGMVIDGSPESDTRISRMLLWDVNNGIARRSWARNSGAIDAIRREMDRTPGMTVTLPNFADDSVLDNALA</sequence>
<evidence type="ECO:0000259" key="11">
    <source>
        <dbReference type="Pfam" id="PF01175"/>
    </source>
</evidence>
<feature type="binding site" evidence="9">
    <location>
        <position position="405"/>
    </location>
    <ligand>
        <name>NAD(+)</name>
        <dbReference type="ChEBI" id="CHEBI:57540"/>
    </ligand>
</feature>
<dbReference type="GeneID" id="82150737"/>
<evidence type="ECO:0000256" key="10">
    <source>
        <dbReference type="SAM" id="MobiDB-lite"/>
    </source>
</evidence>
<comment type="caution">
    <text evidence="9">Lacks conserved residue(s) required for the propagation of feature annotation.</text>
</comment>
<dbReference type="PROSITE" id="PS01233">
    <property type="entry name" value="UROCANASE"/>
    <property type="match status" value="1"/>
</dbReference>
<dbReference type="HAMAP" id="MF_00577">
    <property type="entry name" value="HutU"/>
    <property type="match status" value="1"/>
</dbReference>
<dbReference type="NCBIfam" id="TIGR01228">
    <property type="entry name" value="hutU"/>
    <property type="match status" value="1"/>
</dbReference>
<feature type="binding site" evidence="9">
    <location>
        <position position="278"/>
    </location>
    <ligand>
        <name>NAD(+)</name>
        <dbReference type="ChEBI" id="CHEBI:57540"/>
    </ligand>
</feature>
<dbReference type="Pfam" id="PF17391">
    <property type="entry name" value="Urocanase_N"/>
    <property type="match status" value="1"/>
</dbReference>
<dbReference type="InterPro" id="IPR035400">
    <property type="entry name" value="Urocanase_N"/>
</dbReference>
<dbReference type="GO" id="GO:0019557">
    <property type="term" value="P:L-histidine catabolic process to glutamate and formate"/>
    <property type="evidence" value="ECO:0007669"/>
    <property type="project" value="UniProtKB-UniPathway"/>
</dbReference>
<dbReference type="InterPro" id="IPR035085">
    <property type="entry name" value="Urocanase_Rossmann-like"/>
</dbReference>
<evidence type="ECO:0000256" key="7">
    <source>
        <dbReference type="ARBA" id="ARBA00031640"/>
    </source>
</evidence>
<feature type="binding site" evidence="9">
    <location>
        <position position="209"/>
    </location>
    <ligand>
        <name>NAD(+)</name>
        <dbReference type="ChEBI" id="CHEBI:57540"/>
    </ligand>
</feature>
<evidence type="ECO:0000313" key="14">
    <source>
        <dbReference type="EMBL" id="TGG36773.1"/>
    </source>
</evidence>
<dbReference type="NCBIfam" id="NF003820">
    <property type="entry name" value="PRK05414.1"/>
    <property type="match status" value="1"/>
</dbReference>
<feature type="domain" description="Urocanase N-terminal" evidence="12">
    <location>
        <begin position="90"/>
        <end position="216"/>
    </location>
</feature>
<dbReference type="GO" id="GO:0005737">
    <property type="term" value="C:cytoplasm"/>
    <property type="evidence" value="ECO:0007669"/>
    <property type="project" value="UniProtKB-SubCell"/>
</dbReference>
<dbReference type="PIRSF" id="PIRSF001423">
    <property type="entry name" value="Urocanate_hydrat"/>
    <property type="match status" value="1"/>
</dbReference>
<dbReference type="SUPFAM" id="SSF111326">
    <property type="entry name" value="Urocanase"/>
    <property type="match status" value="1"/>
</dbReference>
<comment type="similarity">
    <text evidence="2 9">Belongs to the urocanase family.</text>
</comment>
<keyword evidence="15" id="KW-1185">Reference proteome</keyword>
<feature type="binding site" evidence="9">
    <location>
        <position position="593"/>
    </location>
    <ligand>
        <name>NAD(+)</name>
        <dbReference type="ChEBI" id="CHEBI:57540"/>
    </ligand>
</feature>
<dbReference type="InterPro" id="IPR055351">
    <property type="entry name" value="Urocanase"/>
</dbReference>
<gene>
    <name evidence="9" type="primary">hutU</name>
    <name evidence="14" type="ORF">EZ315_13145</name>
</gene>
<evidence type="ECO:0000256" key="9">
    <source>
        <dbReference type="HAMAP-Rule" id="MF_00577"/>
    </source>
</evidence>
<dbReference type="Pfam" id="PF17392">
    <property type="entry name" value="Urocanase_C"/>
    <property type="match status" value="1"/>
</dbReference>
<dbReference type="PANTHER" id="PTHR12216:SF3">
    <property type="entry name" value="UROCANATE HYDRATASE"/>
    <property type="match status" value="1"/>
</dbReference>
<name>A0A4Z0V611_9BACT</name>
<keyword evidence="6 9" id="KW-0456">Lyase</keyword>
<accession>A0A4Z0V611</accession>
<dbReference type="AlphaFoldDB" id="A0A4Z0V611"/>
<dbReference type="InterPro" id="IPR023636">
    <property type="entry name" value="Urocanase_CS"/>
</dbReference>
<dbReference type="EMBL" id="SJSA01000002">
    <property type="protein sequence ID" value="TGG36773.1"/>
    <property type="molecule type" value="Genomic_DNA"/>
</dbReference>